<proteinExistence type="predicted"/>
<keyword evidence="2" id="KW-1185">Reference proteome</keyword>
<protein>
    <submittedName>
        <fullName evidence="1">Uncharacterized protein</fullName>
    </submittedName>
</protein>
<sequence>MERVAATTPPNDGPSQISVAARHLCRRDEIYVLGGVQAVHFRLGARADPHGRLQGSTRAMRNYGALFLGEAHVCPAIRLPGGGVLRSKV</sequence>
<accession>A0ABT2JUD5</accession>
<name>A0ABT2JUD5_9ACTN</name>
<dbReference type="EMBL" id="JAJAGO010000007">
    <property type="protein sequence ID" value="MCT2591512.1"/>
    <property type="molecule type" value="Genomic_DNA"/>
</dbReference>
<gene>
    <name evidence="1" type="ORF">LHJ74_16660</name>
</gene>
<dbReference type="Proteomes" id="UP001156389">
    <property type="component" value="Unassembled WGS sequence"/>
</dbReference>
<evidence type="ECO:0000313" key="2">
    <source>
        <dbReference type="Proteomes" id="UP001156389"/>
    </source>
</evidence>
<evidence type="ECO:0000313" key="1">
    <source>
        <dbReference type="EMBL" id="MCT2591512.1"/>
    </source>
</evidence>
<comment type="caution">
    <text evidence="1">The sequence shown here is derived from an EMBL/GenBank/DDBJ whole genome shotgun (WGS) entry which is preliminary data.</text>
</comment>
<reference evidence="1 2" key="1">
    <citation type="submission" date="2021-10" db="EMBL/GenBank/DDBJ databases">
        <title>Streptomyces gossypii sp. nov., isolated from soil collected from cotton field.</title>
        <authorList>
            <person name="Ge X."/>
            <person name="Chen X."/>
            <person name="Liu W."/>
        </authorList>
    </citation>
    <scope>NUCLEOTIDE SEQUENCE [LARGE SCALE GENOMIC DNA]</scope>
    <source>
        <strain evidence="1 2">N2-109</strain>
    </source>
</reference>
<organism evidence="1 2">
    <name type="scientific">Streptomyces gossypii</name>
    <dbReference type="NCBI Taxonomy" id="2883101"/>
    <lineage>
        <taxon>Bacteria</taxon>
        <taxon>Bacillati</taxon>
        <taxon>Actinomycetota</taxon>
        <taxon>Actinomycetes</taxon>
        <taxon>Kitasatosporales</taxon>
        <taxon>Streptomycetaceae</taxon>
        <taxon>Streptomyces</taxon>
    </lineage>
</organism>